<proteinExistence type="predicted"/>
<name>A0ABS2RLZ7_9ACTN</name>
<dbReference type="Proteomes" id="UP000704762">
    <property type="component" value="Unassembled WGS sequence"/>
</dbReference>
<evidence type="ECO:0000313" key="2">
    <source>
        <dbReference type="EMBL" id="MBM7798949.1"/>
    </source>
</evidence>
<feature type="domain" description="DUF6603" evidence="1">
    <location>
        <begin position="2172"/>
        <end position="2684"/>
    </location>
</feature>
<dbReference type="InterPro" id="IPR046538">
    <property type="entry name" value="DUF6603"/>
</dbReference>
<keyword evidence="3" id="KW-1185">Reference proteome</keyword>
<evidence type="ECO:0000259" key="1">
    <source>
        <dbReference type="Pfam" id="PF20248"/>
    </source>
</evidence>
<dbReference type="InterPro" id="IPR029058">
    <property type="entry name" value="AB_hydrolase_fold"/>
</dbReference>
<dbReference type="Pfam" id="PF20248">
    <property type="entry name" value="DUF6603"/>
    <property type="match status" value="1"/>
</dbReference>
<dbReference type="EMBL" id="JAFBCF010000001">
    <property type="protein sequence ID" value="MBM7798949.1"/>
    <property type="molecule type" value="Genomic_DNA"/>
</dbReference>
<dbReference type="SUPFAM" id="SSF53474">
    <property type="entry name" value="alpha/beta-Hydrolases"/>
    <property type="match status" value="1"/>
</dbReference>
<protein>
    <recommendedName>
        <fullName evidence="1">DUF6603 domain-containing protein</fullName>
    </recommendedName>
</protein>
<gene>
    <name evidence="2" type="ORF">JOE57_001870</name>
</gene>
<organism evidence="2 3">
    <name type="scientific">Microlunatus panaciterrae</name>
    <dbReference type="NCBI Taxonomy" id="400768"/>
    <lineage>
        <taxon>Bacteria</taxon>
        <taxon>Bacillati</taxon>
        <taxon>Actinomycetota</taxon>
        <taxon>Actinomycetes</taxon>
        <taxon>Propionibacteriales</taxon>
        <taxon>Propionibacteriaceae</taxon>
        <taxon>Microlunatus</taxon>
    </lineage>
</organism>
<reference evidence="2 3" key="1">
    <citation type="submission" date="2021-01" db="EMBL/GenBank/DDBJ databases">
        <title>Sequencing the genomes of 1000 actinobacteria strains.</title>
        <authorList>
            <person name="Klenk H.-P."/>
        </authorList>
    </citation>
    <scope>NUCLEOTIDE SEQUENCE [LARGE SCALE GENOMIC DNA]</scope>
    <source>
        <strain evidence="2 3">DSM 18662</strain>
    </source>
</reference>
<sequence length="2869" mass="297756">MTLDLGVDPQTTSLLTAIGVTDDDGQLVASWFDDPLSAIRRVLSNPSQRAALLRLLDELLPPDPGLPGWYPLLDTEVGNLYLTVEGDIIGVAAGLHSGVLGSGVGQVQGTVRLPLVSVAGDLEAIAGTADGPMLVGVDIGFTSADIPMSRIGAAVSIHLDEAAPLGVQAGVRVTVDDFILGGAEPVDLVIDSATVGTDLVKALRLLLQKVVDLLVADAGGNQQLARLAEHLFELLGISTDDTSEIPPLPLEDLLSHPEAVLDWLVDIVDSPASLTSWATHLSGLIGDDLPVGGTGTEDDPFRARLLDSDIVDLSLLLEVTPNRELEIGLEVRVDAGPVALSGAVTVLRIPLPAVPGVSADPGAPVRRTQFVAEATVGLIAPTTGNLISNVPDLQIGQLGAGFRLADGNLQPWLAITDVIISGEDHGMVDLTDADAVIGVAADAALHILQDAFGDSPIAHALLTLLGLRRPDSDPTTPHLLDPAALGRGPTIALGALHRTVLADAAHPWSHMFEQVAILVGLTPVVTGAGSTEDPWVTPIATAGPVGLSLAAWDARTDTDPDGLQRLRLGLMLSAGQGVFEGGLLVELLALDLPASGAGSVALVGRSQLAVEITPTGPLDLSGLQLTSGRAAALVTWRPGDQPLWQVGITGVTITLEEQVFGPYDLVLPGLQPDLGLGADAIRLLGQLISSALRSWAGEPAYVLAALLGLHRDLPELPDDWPLLGDLLGGVDQLQLFLDDPPTVLRAHLERLLTGISADGVTFVGNGLQLLGRLLPGGFRLGGFDAPSLRSITGNGRYDDPWVIPIVDDTTDASRGVTKVDGLVWLEPAGPPAEWISAIAQLADQVTDGDFLVSFLADASALRPQLGTLLRGRNLDALAHGFDDLASWLGDGDGLVPLASQLPDGWTLGTTVSTPHGLLPKDPAVISQVVARLAAGSGPILMVAPPFADRMIFDELITAVTGAATLPGRHFDLRALPDPSEVDLGQIVAVAAIYTADLLADHAVSEVEQLRSVAQRVRALTGQPVRLVGHSTAGVVARNLAAAHPELVSGLITLGSPHHGSELSPLVDALTADAVRVAASVSGSIAESALGGTVGWLDGLLDGTGGALGGPVKLGWFAGVADGLVDTVPGFAVGSRLSGDLLGLLTGSTITGLTAAEPPSHLSFGVRLGLTTPHGDDGGVDAEGPREIALAADARVDLARLRLVPGAAEPPRPATALSLSTTTFRPDGWLVGAGALPDGPVTARVRQVEAGVMVHPAGGGGSTGGLGIRPWLRLVDASIDASPVREVVELADDGLREVIDAVLAELHAAAANPAAHAALDLLEAAGAVITTTEGPRASIQGLIDLATVPIRTLSERRTDLLTVLRDILGDPDTTGLDLGDLDPGALSITLPELPLRLSLDDATMVVRLETTADIIVAEPFRICGQLDLATRTLAPTLDVSVIAGPALLRRPADGTINVSADPWLAAPLVLRPFDAAALQSRLVDLIPELAVSAVASAVLGDLTGGATTVPPISALVRDPVSWLRSPAALGTAAGLLDGDKINDLLRTIAGALALDSDQGLALPGGFLITASGSEPLLVQLTGTFGEDSDVVSATVALSLALRTTGTQPTDVQVTPAGAITLDLKLPGDWGDLTIAFSVDAGGVRLVITPDTVGPIQLLPTVSGLGELLGDTVTALVPKVLQEIVDALAPNPPHPVLDVALQIAEALGLYDPSADGFTGSTQVELLRDMLDPGWLQDQVTDPALIIDHIRSLFPSGGNPGVIPLPAGHRIVRVEDRLRWEMDLLPGCELGAELGWAADGHPQVLITLTGLDTGPVSILEARLGYLNDFEGLLRARVEVGDPLDWFTPEIEFSLAGDRLGLRIVPLGEAAAGEVEIVVLPTPDVVLTAEGGLRLAGSWLLPLITRYVIPQVETLLNQPLWPSGPSSRAILRGAGLVTSDTGAVQIVDQFPEPSVIGLGALKRALSSVSVKISDDLDLGFAEDAGRLGIRLQGSVNFPGDVSVTLLFGEHDWIGAGAGVTAWVVGPSADPALPVAPAPGLDVVGVGLQIAGADDEHPLFGGDDDSVVQLGGVAAILFANFAFWDATTSRATFAVDSLGGAVELINTAIRVNGSDGDSFVAKLIPQELGAGFTTAIAYRNDQLEVHGGPGDLDNGIELTFPLNLNLFDVIFLRELYLAAVFGQQSDLVAALSGNAELGPIAVTVDRVGLRVTITGSGAVLSFKPPDGFGFSLDASTIRLGGFLLVDEARGRYVGALEIAVLEKFALTAIGIITTKKPDGSPGFSLLMLITVTLPVPIPLGYGFFFAGAGGLLGLNRGMDVDRIRDGLRTGTADSILFPTDIINRIDVIVRDLEESFPAQEGHFLIAPMAMITWMNPALVTLKIGIVLEIAPQPNIALLGVLRLALPTPDEAVVDLKVAFIGGIDVGASLLYFDAAIYDSFIGYADFKLSLEGDIAIRLCWGAQPDLVVSIGGFHPSYTPAAHLKLPVMRRLSLSLLKDNPRLTLRLYFAVTSNTIQFGAQLEFFVGVSGFSISGDLGFDVLVQFVPFLIDAHMWGKLAVTAGGTDVCSISLDLQLRGPTPWYAHGTASIRILFFKISVEVEATFGEAHETSIPAEPVLPKLLDQFRDPLNWTAELTASASAGVTLLPLPGDELVVDAGGLLSARENLIPLETDIGLVGKTPPSDVQRVTITGLSFGTDAADFDDVTAPFSPSTFAGLSSTSSDLLKAPAFEDRPNGVRASSGQTLEADFVLHHPQTYEMIVIDDPDPEAPTPAAVPANPQLTFSRLVVGGAIGSSAPSRLQAKRAERGKVRSATAAEPLYAVTAKDSLVPLGADGQPAAGGTMLLSRTDAEQRLAGLPADGRRFQIVPGVQVVH</sequence>
<dbReference type="RefSeq" id="WP_204917436.1">
    <property type="nucleotide sequence ID" value="NZ_BAAAQP010000002.1"/>
</dbReference>
<comment type="caution">
    <text evidence="2">The sequence shown here is derived from an EMBL/GenBank/DDBJ whole genome shotgun (WGS) entry which is preliminary data.</text>
</comment>
<evidence type="ECO:0000313" key="3">
    <source>
        <dbReference type="Proteomes" id="UP000704762"/>
    </source>
</evidence>
<dbReference type="Gene3D" id="3.40.50.1820">
    <property type="entry name" value="alpha/beta hydrolase"/>
    <property type="match status" value="1"/>
</dbReference>
<accession>A0ABS2RLZ7</accession>